<dbReference type="CDD" id="cd03293">
    <property type="entry name" value="ABC_NrtD_SsuB_transporters"/>
    <property type="match status" value="1"/>
</dbReference>
<evidence type="ECO:0000256" key="1">
    <source>
        <dbReference type="ARBA" id="ARBA00022448"/>
    </source>
</evidence>
<dbReference type="PROSITE" id="PS50893">
    <property type="entry name" value="ABC_TRANSPORTER_2"/>
    <property type="match status" value="1"/>
</dbReference>
<dbReference type="AlphaFoldDB" id="C9RDA3"/>
<dbReference type="InterPro" id="IPR017871">
    <property type="entry name" value="ABC_transporter-like_CS"/>
</dbReference>
<evidence type="ECO:0000256" key="2">
    <source>
        <dbReference type="ARBA" id="ARBA00022741"/>
    </source>
</evidence>
<dbReference type="SUPFAM" id="SSF52540">
    <property type="entry name" value="P-loop containing nucleoside triphosphate hydrolases"/>
    <property type="match status" value="1"/>
</dbReference>
<dbReference type="GO" id="GO:0005524">
    <property type="term" value="F:ATP binding"/>
    <property type="evidence" value="ECO:0007669"/>
    <property type="project" value="UniProtKB-KW"/>
</dbReference>
<keyword evidence="2" id="KW-0547">Nucleotide-binding</keyword>
<dbReference type="RefSeq" id="WP_015739107.1">
    <property type="nucleotide sequence ID" value="NC_013385.1"/>
</dbReference>
<dbReference type="HOGENOM" id="CLU_027829_2_1_9"/>
<evidence type="ECO:0000256" key="3">
    <source>
        <dbReference type="ARBA" id="ARBA00022840"/>
    </source>
</evidence>
<dbReference type="Pfam" id="PF00005">
    <property type="entry name" value="ABC_tran"/>
    <property type="match status" value="1"/>
</dbReference>
<dbReference type="InterPro" id="IPR003439">
    <property type="entry name" value="ABC_transporter-like_ATP-bd"/>
</dbReference>
<proteinExistence type="predicted"/>
<evidence type="ECO:0000313" key="5">
    <source>
        <dbReference type="EMBL" id="ACX52230.1"/>
    </source>
</evidence>
<evidence type="ECO:0000313" key="6">
    <source>
        <dbReference type="Proteomes" id="UP000002620"/>
    </source>
</evidence>
<dbReference type="eggNOG" id="COG1116">
    <property type="taxonomic scope" value="Bacteria"/>
</dbReference>
<dbReference type="KEGG" id="adg:Adeg_1104"/>
<dbReference type="InterPro" id="IPR027417">
    <property type="entry name" value="P-loop_NTPase"/>
</dbReference>
<dbReference type="InterPro" id="IPR050166">
    <property type="entry name" value="ABC_transporter_ATP-bind"/>
</dbReference>
<dbReference type="GO" id="GO:0016887">
    <property type="term" value="F:ATP hydrolysis activity"/>
    <property type="evidence" value="ECO:0007669"/>
    <property type="project" value="InterPro"/>
</dbReference>
<protein>
    <submittedName>
        <fullName evidence="5">ABC transporter related protein</fullName>
    </submittedName>
</protein>
<dbReference type="InterPro" id="IPR003593">
    <property type="entry name" value="AAA+_ATPase"/>
</dbReference>
<dbReference type="Proteomes" id="UP000002620">
    <property type="component" value="Chromosome"/>
</dbReference>
<feature type="domain" description="ABC transporter" evidence="4">
    <location>
        <begin position="5"/>
        <end position="240"/>
    </location>
</feature>
<name>C9RDA3_AMMDK</name>
<dbReference type="OrthoDB" id="9801958at2"/>
<reference evidence="5 6" key="1">
    <citation type="submission" date="2009-10" db="EMBL/GenBank/DDBJ databases">
        <title>Complete sequence of chromosome of Ammonifex degensii KC4.</title>
        <authorList>
            <consortium name="US DOE Joint Genome Institute"/>
            <person name="Kerfeld C."/>
            <person name="Goodner B."/>
            <person name="Huber H."/>
            <person name="Stetter K."/>
            <person name="Lucas S."/>
            <person name="Copeland A."/>
            <person name="Lapidus A."/>
            <person name="Glavina del Rio T."/>
            <person name="Dalin E."/>
            <person name="Tice H."/>
            <person name="Bruce D."/>
            <person name="Goodwin L."/>
            <person name="Pitluck S."/>
            <person name="Saunders E."/>
            <person name="Brettin T."/>
            <person name="Detter J.C."/>
            <person name="Han C."/>
            <person name="Larimer F."/>
            <person name="Land M."/>
            <person name="Hauser L."/>
            <person name="Kyrpides N."/>
            <person name="Ovchinnikova G."/>
            <person name="Richardson P."/>
        </authorList>
    </citation>
    <scope>NUCLEOTIDE SEQUENCE [LARGE SCALE GENOMIC DNA]</scope>
    <source>
        <strain evidence="6">DSM 10501 / KC4</strain>
    </source>
</reference>
<gene>
    <name evidence="5" type="ordered locus">Adeg_1104</name>
</gene>
<accession>C9RDA3</accession>
<dbReference type="InterPro" id="IPR018632">
    <property type="entry name" value="AAA-associated_dom_C"/>
</dbReference>
<keyword evidence="1" id="KW-0813">Transport</keyword>
<organism evidence="5 6">
    <name type="scientific">Ammonifex degensii (strain DSM 10501 / KC4)</name>
    <dbReference type="NCBI Taxonomy" id="429009"/>
    <lineage>
        <taxon>Bacteria</taxon>
        <taxon>Bacillati</taxon>
        <taxon>Bacillota</taxon>
        <taxon>Clostridia</taxon>
        <taxon>Thermoanaerobacterales</taxon>
        <taxon>Thermoanaerobacteraceae</taxon>
        <taxon>Ammonifex</taxon>
    </lineage>
</organism>
<dbReference type="Pfam" id="PF09821">
    <property type="entry name" value="AAA_assoc_C"/>
    <property type="match status" value="1"/>
</dbReference>
<keyword evidence="3" id="KW-0067">ATP-binding</keyword>
<evidence type="ECO:0000259" key="4">
    <source>
        <dbReference type="PROSITE" id="PS50893"/>
    </source>
</evidence>
<dbReference type="Gene3D" id="3.40.50.300">
    <property type="entry name" value="P-loop containing nucleotide triphosphate hydrolases"/>
    <property type="match status" value="1"/>
</dbReference>
<dbReference type="PROSITE" id="PS00211">
    <property type="entry name" value="ABC_TRANSPORTER_1"/>
    <property type="match status" value="1"/>
</dbReference>
<dbReference type="eggNOG" id="COG4754">
    <property type="taxonomic scope" value="Bacteria"/>
</dbReference>
<dbReference type="EMBL" id="CP001785">
    <property type="protein sequence ID" value="ACX52230.1"/>
    <property type="molecule type" value="Genomic_DNA"/>
</dbReference>
<dbReference type="PANTHER" id="PTHR42788:SF13">
    <property type="entry name" value="ALIPHATIC SULFONATES IMPORT ATP-BINDING PROTEIN SSUB"/>
    <property type="match status" value="1"/>
</dbReference>
<dbReference type="SMART" id="SM00382">
    <property type="entry name" value="AAA"/>
    <property type="match status" value="1"/>
</dbReference>
<dbReference type="STRING" id="429009.Adeg_1104"/>
<dbReference type="PANTHER" id="PTHR42788">
    <property type="entry name" value="TAURINE IMPORT ATP-BINDING PROTEIN-RELATED"/>
    <property type="match status" value="1"/>
</dbReference>
<sequence>MEVLIELKGVTKKYPLGERSEVTVLEDISLAVRQGEFLGILGPSGSGKSTLLRIMAGLVKPTSGEVLYKGRSLDGVNPGVAMVFQTFALYPWLTVLENVALPLLVRGHSWETCREKAIQIIDMVGLDGFESAYPKELSGGMRQRVGVARALIAEPDVLLMDEPFSALDVLTAENLRRDLLKLWLEEKIPTKAIVLITHNIEEAVYLCDRILVLSRDPGRVIAEVAVNLPHWRERKNPRFTALVDEIYTILTRRKVPTAPPAPPAPRRLPAARVGAVTGLVEYLLEVGGRADLYALGEKFAMDLEDLLPIVEAAEITGLVSVHEGDIELTSAGRRFAAAPLLERKEIFREQILQNVRRIRWIVSVLSSKANHRMPREFFLSVLEQHFSPEEARIQLDILIDWGRYAELFGYDEDSRCLYLEEGEMAS</sequence>
<keyword evidence="6" id="KW-1185">Reference proteome</keyword>